<comment type="caution">
    <text evidence="1">The sequence shown here is derived from an EMBL/GenBank/DDBJ whole genome shotgun (WGS) entry which is preliminary data.</text>
</comment>
<evidence type="ECO:0008006" key="2">
    <source>
        <dbReference type="Google" id="ProtNLM"/>
    </source>
</evidence>
<dbReference type="AlphaFoldDB" id="X1KNE8"/>
<name>X1KNE8_9ZZZZ</name>
<reference evidence="1" key="1">
    <citation type="journal article" date="2014" name="Front. Microbiol.">
        <title>High frequency of phylogenetically diverse reductive dehalogenase-homologous genes in deep subseafloor sedimentary metagenomes.</title>
        <authorList>
            <person name="Kawai M."/>
            <person name="Futagami T."/>
            <person name="Toyoda A."/>
            <person name="Takaki Y."/>
            <person name="Nishi S."/>
            <person name="Hori S."/>
            <person name="Arai W."/>
            <person name="Tsubouchi T."/>
            <person name="Morono Y."/>
            <person name="Uchiyama I."/>
            <person name="Ito T."/>
            <person name="Fujiyama A."/>
            <person name="Inagaki F."/>
            <person name="Takami H."/>
        </authorList>
    </citation>
    <scope>NUCLEOTIDE SEQUENCE</scope>
    <source>
        <strain evidence="1">Expedition CK06-06</strain>
    </source>
</reference>
<protein>
    <recommendedName>
        <fullName evidence="2">Calcineurin-like phosphoesterase domain-containing protein</fullName>
    </recommendedName>
</protein>
<accession>X1KNE8</accession>
<dbReference type="EMBL" id="BARU01045633">
    <property type="protein sequence ID" value="GAH95155.1"/>
    <property type="molecule type" value="Genomic_DNA"/>
</dbReference>
<organism evidence="1">
    <name type="scientific">marine sediment metagenome</name>
    <dbReference type="NCBI Taxonomy" id="412755"/>
    <lineage>
        <taxon>unclassified sequences</taxon>
        <taxon>metagenomes</taxon>
        <taxon>ecological metagenomes</taxon>
    </lineage>
</organism>
<sequence length="121" mass="14284">MSRDSVSGVVLDQDWERMHSFKLPLVKVKREVMYRGKEVESREDSYGEVMFMGDLHIGHESHSHNPFNAYLHFLKERPHIRLGLMGDYIEYAAQTSFVHNEVMDVDDQIDLFVRCMKPLRK</sequence>
<feature type="non-terminal residue" evidence="1">
    <location>
        <position position="121"/>
    </location>
</feature>
<proteinExistence type="predicted"/>
<gene>
    <name evidence="1" type="ORF">S03H2_69161</name>
</gene>
<evidence type="ECO:0000313" key="1">
    <source>
        <dbReference type="EMBL" id="GAH95155.1"/>
    </source>
</evidence>